<feature type="region of interest" description="Disordered" evidence="1">
    <location>
        <begin position="86"/>
        <end position="110"/>
    </location>
</feature>
<dbReference type="OrthoDB" id="3163863at2759"/>
<sequence>MSASSSSNNEDLLRMSINTALATIEKHAPEKDRALLRAMLQFAPTDNGKSIIAGHILQAFDSKSVSKLGELANSYWTTIIVPIRSAGGKTPAPSQNPSRGDPHGGETPFNVESAKRNQAYLKKHTLARDNYTCLATGRVDYQVFDVIPNFVADLSKLDVTQACHIIPFSLNDFDTKDQSDVDQKTAIWTALQAFCGKDISALRGVGINSLDNVMTLCPMAHKFFGELQLAFEAVPDTANKYKLLTFGKVAPRLGFPETVTLKSNTSAPVPSPFYLALHCAICKVLWASGRAEALEALLEEWEDTTVLAKDGSSAQLLDLAIFRSINVC</sequence>
<accession>A0A0C2XUR4</accession>
<evidence type="ECO:0000259" key="2">
    <source>
        <dbReference type="Pfam" id="PF13391"/>
    </source>
</evidence>
<dbReference type="InterPro" id="IPR003615">
    <property type="entry name" value="HNH_nuc"/>
</dbReference>
<dbReference type="Pfam" id="PF13391">
    <property type="entry name" value="HNH_2"/>
    <property type="match status" value="1"/>
</dbReference>
<organism evidence="3 4">
    <name type="scientific">Serendipita vermifera MAFF 305830</name>
    <dbReference type="NCBI Taxonomy" id="933852"/>
    <lineage>
        <taxon>Eukaryota</taxon>
        <taxon>Fungi</taxon>
        <taxon>Dikarya</taxon>
        <taxon>Basidiomycota</taxon>
        <taxon>Agaricomycotina</taxon>
        <taxon>Agaricomycetes</taxon>
        <taxon>Sebacinales</taxon>
        <taxon>Serendipitaceae</taxon>
        <taxon>Serendipita</taxon>
    </lineage>
</organism>
<protein>
    <recommendedName>
        <fullName evidence="2">HNH nuclease domain-containing protein</fullName>
    </recommendedName>
</protein>
<dbReference type="EMBL" id="KN824279">
    <property type="protein sequence ID" value="KIM32602.1"/>
    <property type="molecule type" value="Genomic_DNA"/>
</dbReference>
<evidence type="ECO:0000313" key="3">
    <source>
        <dbReference type="EMBL" id="KIM32602.1"/>
    </source>
</evidence>
<dbReference type="Proteomes" id="UP000054097">
    <property type="component" value="Unassembled WGS sequence"/>
</dbReference>
<dbReference type="HOGENOM" id="CLU_049186_1_0_1"/>
<dbReference type="STRING" id="933852.A0A0C2XUR4"/>
<evidence type="ECO:0000313" key="4">
    <source>
        <dbReference type="Proteomes" id="UP000054097"/>
    </source>
</evidence>
<feature type="domain" description="HNH nuclease" evidence="2">
    <location>
        <begin position="158"/>
        <end position="232"/>
    </location>
</feature>
<reference evidence="4" key="2">
    <citation type="submission" date="2015-01" db="EMBL/GenBank/DDBJ databases">
        <title>Evolutionary Origins and Diversification of the Mycorrhizal Mutualists.</title>
        <authorList>
            <consortium name="DOE Joint Genome Institute"/>
            <consortium name="Mycorrhizal Genomics Consortium"/>
            <person name="Kohler A."/>
            <person name="Kuo A."/>
            <person name="Nagy L.G."/>
            <person name="Floudas D."/>
            <person name="Copeland A."/>
            <person name="Barry K.W."/>
            <person name="Cichocki N."/>
            <person name="Veneault-Fourrey C."/>
            <person name="LaButti K."/>
            <person name="Lindquist E.A."/>
            <person name="Lipzen A."/>
            <person name="Lundell T."/>
            <person name="Morin E."/>
            <person name="Murat C."/>
            <person name="Riley R."/>
            <person name="Ohm R."/>
            <person name="Sun H."/>
            <person name="Tunlid A."/>
            <person name="Henrissat B."/>
            <person name="Grigoriev I.V."/>
            <person name="Hibbett D.S."/>
            <person name="Martin F."/>
        </authorList>
    </citation>
    <scope>NUCLEOTIDE SEQUENCE [LARGE SCALE GENOMIC DNA]</scope>
    <source>
        <strain evidence="4">MAFF 305830</strain>
    </source>
</reference>
<keyword evidence="4" id="KW-1185">Reference proteome</keyword>
<reference evidence="3 4" key="1">
    <citation type="submission" date="2014-04" db="EMBL/GenBank/DDBJ databases">
        <authorList>
            <consortium name="DOE Joint Genome Institute"/>
            <person name="Kuo A."/>
            <person name="Zuccaro A."/>
            <person name="Kohler A."/>
            <person name="Nagy L.G."/>
            <person name="Floudas D."/>
            <person name="Copeland A."/>
            <person name="Barry K.W."/>
            <person name="Cichocki N."/>
            <person name="Veneault-Fourrey C."/>
            <person name="LaButti K."/>
            <person name="Lindquist E.A."/>
            <person name="Lipzen A."/>
            <person name="Lundell T."/>
            <person name="Morin E."/>
            <person name="Murat C."/>
            <person name="Sun H."/>
            <person name="Tunlid A."/>
            <person name="Henrissat B."/>
            <person name="Grigoriev I.V."/>
            <person name="Hibbett D.S."/>
            <person name="Martin F."/>
            <person name="Nordberg H.P."/>
            <person name="Cantor M.N."/>
            <person name="Hua S.X."/>
        </authorList>
    </citation>
    <scope>NUCLEOTIDE SEQUENCE [LARGE SCALE GENOMIC DNA]</scope>
    <source>
        <strain evidence="3 4">MAFF 305830</strain>
    </source>
</reference>
<name>A0A0C2XUR4_SERVB</name>
<evidence type="ECO:0000256" key="1">
    <source>
        <dbReference type="SAM" id="MobiDB-lite"/>
    </source>
</evidence>
<dbReference type="AlphaFoldDB" id="A0A0C2XUR4"/>
<gene>
    <name evidence="3" type="ORF">M408DRAFT_326385</name>
</gene>
<proteinExistence type="predicted"/>